<protein>
    <submittedName>
        <fullName evidence="1">Uncharacterized protein</fullName>
    </submittedName>
</protein>
<organism evidence="1 2">
    <name type="scientific">Runella defluvii</name>
    <dbReference type="NCBI Taxonomy" id="370973"/>
    <lineage>
        <taxon>Bacteria</taxon>
        <taxon>Pseudomonadati</taxon>
        <taxon>Bacteroidota</taxon>
        <taxon>Cytophagia</taxon>
        <taxon>Cytophagales</taxon>
        <taxon>Spirosomataceae</taxon>
        <taxon>Runella</taxon>
    </lineage>
</organism>
<accession>A0A7W6ERX5</accession>
<dbReference type="Proteomes" id="UP000541352">
    <property type="component" value="Unassembled WGS sequence"/>
</dbReference>
<proteinExistence type="predicted"/>
<comment type="caution">
    <text evidence="1">The sequence shown here is derived from an EMBL/GenBank/DDBJ whole genome shotgun (WGS) entry which is preliminary data.</text>
</comment>
<evidence type="ECO:0000313" key="2">
    <source>
        <dbReference type="Proteomes" id="UP000541352"/>
    </source>
</evidence>
<dbReference type="AlphaFoldDB" id="A0A7W6ERX5"/>
<dbReference type="EMBL" id="JACIBY010000009">
    <property type="protein sequence ID" value="MBB3840043.1"/>
    <property type="molecule type" value="Genomic_DNA"/>
</dbReference>
<reference evidence="1 2" key="1">
    <citation type="submission" date="2020-08" db="EMBL/GenBank/DDBJ databases">
        <title>Genomic Encyclopedia of Type Strains, Phase IV (KMG-IV): sequencing the most valuable type-strain genomes for metagenomic binning, comparative biology and taxonomic classification.</title>
        <authorList>
            <person name="Goeker M."/>
        </authorList>
    </citation>
    <scope>NUCLEOTIDE SEQUENCE [LARGE SCALE GENOMIC DNA]</scope>
    <source>
        <strain evidence="1 2">DSM 17976</strain>
    </source>
</reference>
<keyword evidence="2" id="KW-1185">Reference proteome</keyword>
<name>A0A7W6ERX5_9BACT</name>
<gene>
    <name evidence="1" type="ORF">FHS57_004056</name>
</gene>
<evidence type="ECO:0000313" key="1">
    <source>
        <dbReference type="EMBL" id="MBB3840043.1"/>
    </source>
</evidence>
<sequence length="39" mass="4333">MVAHGGESPSHKANARRHIAHAAVSGYFKATHQERQQCY</sequence>